<dbReference type="Pfam" id="PF00651">
    <property type="entry name" value="BTB"/>
    <property type="match status" value="2"/>
</dbReference>
<dbReference type="FunFam" id="1.10.10.750:FF:000011">
    <property type="entry name" value="TBC1 domain family member 2B-like"/>
    <property type="match status" value="1"/>
</dbReference>
<dbReference type="Pfam" id="PF13637">
    <property type="entry name" value="Ank_4"/>
    <property type="match status" value="1"/>
</dbReference>
<dbReference type="Gene3D" id="1.25.40.20">
    <property type="entry name" value="Ankyrin repeat-containing domain"/>
    <property type="match status" value="1"/>
</dbReference>
<dbReference type="InterPro" id="IPR035969">
    <property type="entry name" value="Rab-GAP_TBC_sf"/>
</dbReference>
<dbReference type="InterPro" id="IPR011333">
    <property type="entry name" value="SKP1/BTB/POZ_sf"/>
</dbReference>
<comment type="caution">
    <text evidence="7">The sequence shown here is derived from an EMBL/GenBank/DDBJ whole genome shotgun (WGS) entry which is preliminary data.</text>
</comment>
<sequence length="928" mass="105417">MMRLELHSALPTTDHQSLIIHDAKSLTIQASNITSDQRDLSLEIQSQIPILRPSIHARRANITVKFQDLYGFTVEGNVDDANILNEVREKVREQGRVWWSLEASKGANWYLQTDVSSALKASLKFSVLVNAITLKKLIRKGIPPVLRPKVWFSLSGAAKKKSTVPDSYYNDLIIAVEGKVTPATKQIDHDLPRTFPGHPWLDTPEGHASLRRVLVGYSFRDSDVGYCQMMHMLNQGLNYVAALLLLVMKTEEDAFWMLAVLLENVLVNDCYSSNLTGCHVEQRVFKDLLKKKCPSIYAHLEAIEFDVSLVATEWFLCLFSKSLPSEMKEEELLTTHHVGDVINVIQNTTHHLFDPDDLLTAAFDKVGFMTSTNPGSICKIKIVIVMSDLDDIDLGPEDFLASVPLKKVPYGDVFEASRAGDVNRLKYLLESGVNVNARDQWDSVALYYACLAGHLDAARMLLENGAICSEHTFDGDRCHYASLNLKVRKLLKAFEARPPPLGPLQGALRETFLGCLANRGNLEQLDGQSQLTGSSPSYFPPDVVFYLHGRPIEAHRVILSARSPYLKNKFQNDWRCRKEIRFSREKLSYPAFYSLIHFFYSDRLEIAVDDMEDLVRICKVLKCESLQKVIEKEVRHQKYADYKALQDIDNSQRRYILQGTSLPEDDRLPAALSRLLQISLANSTKEHDDLVSRMKLTSLEDDLADVCIKVDDKIFRCHQIILASRSEYFKTRLSRMDDFLEGKEGLPNYPLPLLEERDLSMEAFEKMIEYMYTDGLKDVDPDQAEEMFDAASRYLLFPLKRAVADAVLPHLEMIPPAELCQWLILSDMYGVLKIREYCLDVMACNFETFADTREFRAMVLSLPPPSGDSSLRTTVPNAPGAEMKMTEGNVLDDLREKWLEIEAGELDERDESALLFDKRLEMLMMGVK</sequence>
<reference evidence="7 8" key="1">
    <citation type="journal article" date="2017" name="Nat. Commun.">
        <title>Genome assembly with in vitro proximity ligation data and whole-genome triplication in lettuce.</title>
        <authorList>
            <person name="Reyes-Chin-Wo S."/>
            <person name="Wang Z."/>
            <person name="Yang X."/>
            <person name="Kozik A."/>
            <person name="Arikit S."/>
            <person name="Song C."/>
            <person name="Xia L."/>
            <person name="Froenicke L."/>
            <person name="Lavelle D.O."/>
            <person name="Truco M.J."/>
            <person name="Xia R."/>
            <person name="Zhu S."/>
            <person name="Xu C."/>
            <person name="Xu H."/>
            <person name="Xu X."/>
            <person name="Cox K."/>
            <person name="Korf I."/>
            <person name="Meyers B.C."/>
            <person name="Michelmore R.W."/>
        </authorList>
    </citation>
    <scope>NUCLEOTIDE SEQUENCE [LARGE SCALE GENOMIC DNA]</scope>
    <source>
        <strain evidence="8">cv. Salinas</strain>
        <tissue evidence="7">Seedlings</tissue>
    </source>
</reference>
<dbReference type="SUPFAM" id="SSF47923">
    <property type="entry name" value="Ypt/Rab-GAP domain of gyp1p"/>
    <property type="match status" value="2"/>
</dbReference>
<feature type="domain" description="Rab-GAP TBC" evidence="5">
    <location>
        <begin position="141"/>
        <end position="346"/>
    </location>
</feature>
<evidence type="ECO:0000259" key="5">
    <source>
        <dbReference type="PROSITE" id="PS50086"/>
    </source>
</evidence>
<dbReference type="InterPro" id="IPR002110">
    <property type="entry name" value="Ankyrin_rpt"/>
</dbReference>
<dbReference type="FunFam" id="1.10.8.270:FF:000016">
    <property type="entry name" value="TBC1 domain family member 2A"/>
    <property type="match status" value="1"/>
</dbReference>
<dbReference type="CDD" id="cd18186">
    <property type="entry name" value="BTB_POZ_ZBTB_KLHL-like"/>
    <property type="match status" value="1"/>
</dbReference>
<dbReference type="SUPFAM" id="SSF54695">
    <property type="entry name" value="POZ domain"/>
    <property type="match status" value="2"/>
</dbReference>
<dbReference type="SUPFAM" id="SSF48403">
    <property type="entry name" value="Ankyrin repeat"/>
    <property type="match status" value="1"/>
</dbReference>
<dbReference type="FunFam" id="3.30.710.10:FF:000144">
    <property type="entry name" value="BTB/POZ domain-containing protein"/>
    <property type="match status" value="1"/>
</dbReference>
<dbReference type="SMART" id="SM00164">
    <property type="entry name" value="TBC"/>
    <property type="match status" value="1"/>
</dbReference>
<dbReference type="Gene3D" id="1.10.10.750">
    <property type="entry name" value="Ypt/Rab-GAP domain of gyp1p, domain 1"/>
    <property type="match status" value="1"/>
</dbReference>
<comment type="pathway">
    <text evidence="1">Protein modification; protein ubiquitination.</text>
</comment>
<evidence type="ECO:0008006" key="9">
    <source>
        <dbReference type="Google" id="ProtNLM"/>
    </source>
</evidence>
<dbReference type="Proteomes" id="UP000235145">
    <property type="component" value="Unassembled WGS sequence"/>
</dbReference>
<dbReference type="FunFam" id="1.25.40.20:FF:000328">
    <property type="entry name" value="BTB/POZ domain-containing protein"/>
    <property type="match status" value="1"/>
</dbReference>
<evidence type="ECO:0000256" key="1">
    <source>
        <dbReference type="ARBA" id="ARBA00004906"/>
    </source>
</evidence>
<evidence type="ECO:0000256" key="2">
    <source>
        <dbReference type="ARBA" id="ARBA00022737"/>
    </source>
</evidence>
<keyword evidence="3 4" id="KW-0040">ANK repeat</keyword>
<dbReference type="InterPro" id="IPR000210">
    <property type="entry name" value="BTB/POZ_dom"/>
</dbReference>
<organism evidence="7 8">
    <name type="scientific">Lactuca sativa</name>
    <name type="common">Garden lettuce</name>
    <dbReference type="NCBI Taxonomy" id="4236"/>
    <lineage>
        <taxon>Eukaryota</taxon>
        <taxon>Viridiplantae</taxon>
        <taxon>Streptophyta</taxon>
        <taxon>Embryophyta</taxon>
        <taxon>Tracheophyta</taxon>
        <taxon>Spermatophyta</taxon>
        <taxon>Magnoliopsida</taxon>
        <taxon>eudicotyledons</taxon>
        <taxon>Gunneridae</taxon>
        <taxon>Pentapetalae</taxon>
        <taxon>asterids</taxon>
        <taxon>campanulids</taxon>
        <taxon>Asterales</taxon>
        <taxon>Asteraceae</taxon>
        <taxon>Cichorioideae</taxon>
        <taxon>Cichorieae</taxon>
        <taxon>Lactucinae</taxon>
        <taxon>Lactuca</taxon>
    </lineage>
</organism>
<gene>
    <name evidence="7" type="ORF">LSAT_V11C500273160</name>
</gene>
<evidence type="ECO:0000313" key="8">
    <source>
        <dbReference type="Proteomes" id="UP000235145"/>
    </source>
</evidence>
<evidence type="ECO:0000256" key="3">
    <source>
        <dbReference type="ARBA" id="ARBA00023043"/>
    </source>
</evidence>
<dbReference type="InterPro" id="IPR044515">
    <property type="entry name" value="ABTB1"/>
</dbReference>
<feature type="domain" description="BTB" evidence="6">
    <location>
        <begin position="704"/>
        <end position="780"/>
    </location>
</feature>
<dbReference type="GO" id="GO:0005737">
    <property type="term" value="C:cytoplasm"/>
    <property type="evidence" value="ECO:0000318"/>
    <property type="project" value="GO_Central"/>
</dbReference>
<name>A0A9R1VFS6_LACSA</name>
<evidence type="ECO:0000313" key="7">
    <source>
        <dbReference type="EMBL" id="KAJ0203937.1"/>
    </source>
</evidence>
<feature type="repeat" description="ANK" evidence="4">
    <location>
        <begin position="416"/>
        <end position="440"/>
    </location>
</feature>
<keyword evidence="2" id="KW-0677">Repeat</keyword>
<accession>A0A9R1VFS6</accession>
<dbReference type="PROSITE" id="PS50097">
    <property type="entry name" value="BTB"/>
    <property type="match status" value="2"/>
</dbReference>
<dbReference type="SMART" id="SM00225">
    <property type="entry name" value="BTB"/>
    <property type="match status" value="2"/>
</dbReference>
<feature type="domain" description="BTB" evidence="6">
    <location>
        <begin position="541"/>
        <end position="608"/>
    </location>
</feature>
<dbReference type="InterPro" id="IPR036770">
    <property type="entry name" value="Ankyrin_rpt-contain_sf"/>
</dbReference>
<dbReference type="Gene3D" id="3.30.710.10">
    <property type="entry name" value="Potassium Channel Kv1.1, Chain A"/>
    <property type="match status" value="2"/>
</dbReference>
<dbReference type="AlphaFoldDB" id="A0A9R1VFS6"/>
<dbReference type="Pfam" id="PF00566">
    <property type="entry name" value="RabGAP-TBC"/>
    <property type="match status" value="1"/>
</dbReference>
<evidence type="ECO:0000256" key="4">
    <source>
        <dbReference type="PROSITE-ProRule" id="PRU00023"/>
    </source>
</evidence>
<keyword evidence="8" id="KW-1185">Reference proteome</keyword>
<dbReference type="GO" id="GO:0000151">
    <property type="term" value="C:ubiquitin ligase complex"/>
    <property type="evidence" value="ECO:0000318"/>
    <property type="project" value="GO_Central"/>
</dbReference>
<dbReference type="PROSITE" id="PS50088">
    <property type="entry name" value="ANK_REPEAT"/>
    <property type="match status" value="1"/>
</dbReference>
<dbReference type="Gene3D" id="1.10.472.80">
    <property type="entry name" value="Ypt/Rab-GAP domain of gyp1p, domain 3"/>
    <property type="match status" value="1"/>
</dbReference>
<dbReference type="Gene3D" id="1.10.8.270">
    <property type="entry name" value="putative rabgap domain of human tbc1 domain family member 14 like domains"/>
    <property type="match status" value="1"/>
</dbReference>
<dbReference type="EMBL" id="NBSK02000005">
    <property type="protein sequence ID" value="KAJ0203937.1"/>
    <property type="molecule type" value="Genomic_DNA"/>
</dbReference>
<proteinExistence type="predicted"/>
<protein>
    <recommendedName>
        <fullName evidence="9">BTB domain-containing protein</fullName>
    </recommendedName>
</protein>
<dbReference type="InterPro" id="IPR000195">
    <property type="entry name" value="Rab-GAP-TBC_dom"/>
</dbReference>
<evidence type="ECO:0000259" key="6">
    <source>
        <dbReference type="PROSITE" id="PS50097"/>
    </source>
</evidence>
<dbReference type="PROSITE" id="PS50086">
    <property type="entry name" value="TBC_RABGAP"/>
    <property type="match status" value="1"/>
</dbReference>
<dbReference type="PANTHER" id="PTHR46231">
    <property type="entry name" value="ANKYRIN REPEAT AND BTB/POZ DOMAIN-CONTAINING PROTEIN 1"/>
    <property type="match status" value="1"/>
</dbReference>
<dbReference type="PANTHER" id="PTHR46231:SF1">
    <property type="entry name" value="ANKYRIN REPEAT AND BTB_POZ DOMAIN-CONTAINING PROTEIN 1"/>
    <property type="match status" value="1"/>
</dbReference>